<dbReference type="PANTHER" id="PTHR22911:SF6">
    <property type="entry name" value="SOLUTE CARRIER FAMILY 35 MEMBER G1"/>
    <property type="match status" value="1"/>
</dbReference>
<evidence type="ECO:0000256" key="4">
    <source>
        <dbReference type="ARBA" id="ARBA00022989"/>
    </source>
</evidence>
<evidence type="ECO:0000256" key="3">
    <source>
        <dbReference type="ARBA" id="ARBA00022692"/>
    </source>
</evidence>
<feature type="domain" description="EamA" evidence="7">
    <location>
        <begin position="84"/>
        <end position="202"/>
    </location>
</feature>
<dbReference type="InterPro" id="IPR000620">
    <property type="entry name" value="EamA_dom"/>
</dbReference>
<accession>A0A835DNU1</accession>
<evidence type="ECO:0000256" key="2">
    <source>
        <dbReference type="ARBA" id="ARBA00007635"/>
    </source>
</evidence>
<keyword evidence="3 6" id="KW-0812">Transmembrane</keyword>
<feature type="transmembrane region" description="Helical" evidence="6">
    <location>
        <begin position="381"/>
        <end position="401"/>
    </location>
</feature>
<name>A0A835DNU1_TETSI</name>
<evidence type="ECO:0000313" key="8">
    <source>
        <dbReference type="EMBL" id="KAF8410778.1"/>
    </source>
</evidence>
<keyword evidence="9" id="KW-1185">Reference proteome</keyword>
<feature type="transmembrane region" description="Helical" evidence="6">
    <location>
        <begin position="264"/>
        <end position="284"/>
    </location>
</feature>
<feature type="transmembrane region" description="Helical" evidence="6">
    <location>
        <begin position="296"/>
        <end position="317"/>
    </location>
</feature>
<evidence type="ECO:0000313" key="9">
    <source>
        <dbReference type="Proteomes" id="UP000655225"/>
    </source>
</evidence>
<organism evidence="8 9">
    <name type="scientific">Tetracentron sinense</name>
    <name type="common">Spur-leaf</name>
    <dbReference type="NCBI Taxonomy" id="13715"/>
    <lineage>
        <taxon>Eukaryota</taxon>
        <taxon>Viridiplantae</taxon>
        <taxon>Streptophyta</taxon>
        <taxon>Embryophyta</taxon>
        <taxon>Tracheophyta</taxon>
        <taxon>Spermatophyta</taxon>
        <taxon>Magnoliopsida</taxon>
        <taxon>Trochodendrales</taxon>
        <taxon>Trochodendraceae</taxon>
        <taxon>Tetracentron</taxon>
    </lineage>
</organism>
<feature type="transmembrane region" description="Helical" evidence="6">
    <location>
        <begin position="215"/>
        <end position="236"/>
    </location>
</feature>
<evidence type="ECO:0000256" key="5">
    <source>
        <dbReference type="ARBA" id="ARBA00023136"/>
    </source>
</evidence>
<dbReference type="GO" id="GO:0016020">
    <property type="term" value="C:membrane"/>
    <property type="evidence" value="ECO:0007669"/>
    <property type="project" value="UniProtKB-SubCell"/>
</dbReference>
<keyword evidence="4 6" id="KW-1133">Transmembrane helix</keyword>
<reference evidence="8 9" key="1">
    <citation type="submission" date="2020-04" db="EMBL/GenBank/DDBJ databases">
        <title>Plant Genome Project.</title>
        <authorList>
            <person name="Zhang R.-G."/>
        </authorList>
    </citation>
    <scope>NUCLEOTIDE SEQUENCE [LARGE SCALE GENOMIC DNA]</scope>
    <source>
        <strain evidence="8">YNK0</strain>
        <tissue evidence="8">Leaf</tissue>
    </source>
</reference>
<feature type="transmembrane region" description="Helical" evidence="6">
    <location>
        <begin position="176"/>
        <end position="194"/>
    </location>
</feature>
<evidence type="ECO:0000256" key="1">
    <source>
        <dbReference type="ARBA" id="ARBA00004141"/>
    </source>
</evidence>
<comment type="subcellular location">
    <subcellularLocation>
        <location evidence="1">Membrane</location>
        <topology evidence="1">Multi-pass membrane protein</topology>
    </subcellularLocation>
</comment>
<dbReference type="Proteomes" id="UP000655225">
    <property type="component" value="Unassembled WGS sequence"/>
</dbReference>
<gene>
    <name evidence="8" type="ORF">HHK36_003315</name>
</gene>
<proteinExistence type="inferred from homology"/>
<evidence type="ECO:0000256" key="6">
    <source>
        <dbReference type="SAM" id="Phobius"/>
    </source>
</evidence>
<feature type="transmembrane region" description="Helical" evidence="6">
    <location>
        <begin position="323"/>
        <end position="344"/>
    </location>
</feature>
<comment type="caution">
    <text evidence="8">The sequence shown here is derived from an EMBL/GenBank/DDBJ whole genome shotgun (WGS) entry which is preliminary data.</text>
</comment>
<keyword evidence="5 6" id="KW-0472">Membrane</keyword>
<dbReference type="SUPFAM" id="SSF103481">
    <property type="entry name" value="Multidrug resistance efflux transporter EmrE"/>
    <property type="match status" value="2"/>
</dbReference>
<sequence>MASVEMGDGGRNHDVELVVSDATALTVAEEITPLLTQGEKPKINIFSVSYPRRRPREQVIRVPETEVSVFTQFILWTWSGSKYSGLLCMALSSTIYFVMEVLSDIFLVPSIPLFETVFTRCTIILILSFLWLRRTGQPLFGPTHVRNLLVSRAIMGYLSLLSFIYSIQSLPLSQAILLNFTTPIMASIAARIVLQEKLKIADIGELPIQSQEITALLFLIHLSGLACSFFGVLFIFRSILTTQGRLTETGERSNRYVVRGSHPIYAILFGLFSSVTGGISYCFVRAGAKASDQPVITVFSFGLLASPAAAICTFAFQDFLLPDLYSFLLTSVLGVLAFFAEVLLARGLQLEKTSKVANIQYIEAFLSQIWGIGLSRILPSFGRLVGCFLILVSVCCTAYFGPEKEME</sequence>
<dbReference type="EMBL" id="JABCRI010000002">
    <property type="protein sequence ID" value="KAF8410778.1"/>
    <property type="molecule type" value="Genomic_DNA"/>
</dbReference>
<feature type="transmembrane region" description="Helical" evidence="6">
    <location>
        <begin position="111"/>
        <end position="132"/>
    </location>
</feature>
<dbReference type="OrthoDB" id="306876at2759"/>
<dbReference type="InterPro" id="IPR037185">
    <property type="entry name" value="EmrE-like"/>
</dbReference>
<evidence type="ECO:0000259" key="7">
    <source>
        <dbReference type="Pfam" id="PF00892"/>
    </source>
</evidence>
<comment type="similarity">
    <text evidence="2">Belongs to the drug/metabolite transporter (DMT) superfamily. Plant drug/metabolite exporter (P-DME) (TC 2.A.7.4) family.</text>
</comment>
<dbReference type="Pfam" id="PF00892">
    <property type="entry name" value="EamA"/>
    <property type="match status" value="1"/>
</dbReference>
<protein>
    <recommendedName>
        <fullName evidence="7">EamA domain-containing protein</fullName>
    </recommendedName>
</protein>
<dbReference type="PANTHER" id="PTHR22911">
    <property type="entry name" value="ACYL-MALONYL CONDENSING ENZYME-RELATED"/>
    <property type="match status" value="1"/>
</dbReference>
<feature type="transmembrane region" description="Helical" evidence="6">
    <location>
        <begin position="153"/>
        <end position="170"/>
    </location>
</feature>
<dbReference type="OMA" id="PIASCYV"/>
<dbReference type="AlphaFoldDB" id="A0A835DNU1"/>